<name>A0A1Y3B520_EURMA</name>
<dbReference type="AlphaFoldDB" id="A0A1Y3B520"/>
<keyword evidence="2" id="KW-1185">Reference proteome</keyword>
<proteinExistence type="predicted"/>
<dbReference type="Proteomes" id="UP000194236">
    <property type="component" value="Unassembled WGS sequence"/>
</dbReference>
<evidence type="ECO:0000313" key="1">
    <source>
        <dbReference type="EMBL" id="OTF74706.1"/>
    </source>
</evidence>
<protein>
    <submittedName>
        <fullName evidence="1">Uncharacterized protein</fullName>
    </submittedName>
</protein>
<accession>A0A1Y3B520</accession>
<gene>
    <name evidence="1" type="ORF">BLA29_014601</name>
</gene>
<sequence>MMLTLSCSSDHTSTTSPFFSWRRTSSTFCSSERSCSP</sequence>
<evidence type="ECO:0000313" key="2">
    <source>
        <dbReference type="Proteomes" id="UP000194236"/>
    </source>
</evidence>
<dbReference type="EMBL" id="MUJZ01045718">
    <property type="protein sequence ID" value="OTF74706.1"/>
    <property type="molecule type" value="Genomic_DNA"/>
</dbReference>
<reference evidence="1 2" key="1">
    <citation type="submission" date="2017-03" db="EMBL/GenBank/DDBJ databases">
        <title>Genome Survey of Euroglyphus maynei.</title>
        <authorList>
            <person name="Arlian L.G."/>
            <person name="Morgan M.S."/>
            <person name="Rider S.D."/>
        </authorList>
    </citation>
    <scope>NUCLEOTIDE SEQUENCE [LARGE SCALE GENOMIC DNA]</scope>
    <source>
        <strain evidence="1">Arlian Lab</strain>
        <tissue evidence="1">Whole body</tissue>
    </source>
</reference>
<organism evidence="1 2">
    <name type="scientific">Euroglyphus maynei</name>
    <name type="common">Mayne's house dust mite</name>
    <dbReference type="NCBI Taxonomy" id="6958"/>
    <lineage>
        <taxon>Eukaryota</taxon>
        <taxon>Metazoa</taxon>
        <taxon>Ecdysozoa</taxon>
        <taxon>Arthropoda</taxon>
        <taxon>Chelicerata</taxon>
        <taxon>Arachnida</taxon>
        <taxon>Acari</taxon>
        <taxon>Acariformes</taxon>
        <taxon>Sarcoptiformes</taxon>
        <taxon>Astigmata</taxon>
        <taxon>Psoroptidia</taxon>
        <taxon>Analgoidea</taxon>
        <taxon>Pyroglyphidae</taxon>
        <taxon>Pyroglyphinae</taxon>
        <taxon>Euroglyphus</taxon>
    </lineage>
</organism>
<comment type="caution">
    <text evidence="1">The sequence shown here is derived from an EMBL/GenBank/DDBJ whole genome shotgun (WGS) entry which is preliminary data.</text>
</comment>